<evidence type="ECO:0000313" key="1">
    <source>
        <dbReference type="EMBL" id="MEQ2168871.1"/>
    </source>
</evidence>
<protein>
    <submittedName>
        <fullName evidence="1">Uncharacterized protein</fullName>
    </submittedName>
</protein>
<gene>
    <name evidence="1" type="ORF">GOODEAATRI_019097</name>
</gene>
<dbReference type="Proteomes" id="UP001476798">
    <property type="component" value="Unassembled WGS sequence"/>
</dbReference>
<comment type="caution">
    <text evidence="1">The sequence shown here is derived from an EMBL/GenBank/DDBJ whole genome shotgun (WGS) entry which is preliminary data.</text>
</comment>
<keyword evidence="2" id="KW-1185">Reference proteome</keyword>
<accession>A0ABV0NBT9</accession>
<sequence>MLTLSETWGKKKLTCYICSEHLENLLYKSLHQYGAMFELCSVYIQIEETRAVLRPAESSRVSLSVSLLDAKCGAEINLGLRCFKKGYGFYFQSRAPRSTVHSFFLTDSQPQVTLGP</sequence>
<organism evidence="1 2">
    <name type="scientific">Goodea atripinnis</name>
    <dbReference type="NCBI Taxonomy" id="208336"/>
    <lineage>
        <taxon>Eukaryota</taxon>
        <taxon>Metazoa</taxon>
        <taxon>Chordata</taxon>
        <taxon>Craniata</taxon>
        <taxon>Vertebrata</taxon>
        <taxon>Euteleostomi</taxon>
        <taxon>Actinopterygii</taxon>
        <taxon>Neopterygii</taxon>
        <taxon>Teleostei</taxon>
        <taxon>Neoteleostei</taxon>
        <taxon>Acanthomorphata</taxon>
        <taxon>Ovalentaria</taxon>
        <taxon>Atherinomorphae</taxon>
        <taxon>Cyprinodontiformes</taxon>
        <taxon>Goodeidae</taxon>
        <taxon>Goodea</taxon>
    </lineage>
</organism>
<evidence type="ECO:0000313" key="2">
    <source>
        <dbReference type="Proteomes" id="UP001476798"/>
    </source>
</evidence>
<dbReference type="EMBL" id="JAHRIO010031654">
    <property type="protein sequence ID" value="MEQ2168871.1"/>
    <property type="molecule type" value="Genomic_DNA"/>
</dbReference>
<name>A0ABV0NBT9_9TELE</name>
<reference evidence="1 2" key="1">
    <citation type="submission" date="2021-06" db="EMBL/GenBank/DDBJ databases">
        <authorList>
            <person name="Palmer J.M."/>
        </authorList>
    </citation>
    <scope>NUCLEOTIDE SEQUENCE [LARGE SCALE GENOMIC DNA]</scope>
    <source>
        <strain evidence="1 2">GA_2019</strain>
        <tissue evidence="1">Muscle</tissue>
    </source>
</reference>
<proteinExistence type="predicted"/>